<accession>A0A1I7X9J1</accession>
<keyword evidence="2" id="KW-1185">Reference proteome</keyword>
<dbReference type="AlphaFoldDB" id="A0A1I7X9J1"/>
<proteinExistence type="predicted"/>
<feature type="region of interest" description="Disordered" evidence="1">
    <location>
        <begin position="1"/>
        <end position="32"/>
    </location>
</feature>
<evidence type="ECO:0000313" key="3">
    <source>
        <dbReference type="WBParaSite" id="Hba_14091"/>
    </source>
</evidence>
<dbReference type="Proteomes" id="UP000095283">
    <property type="component" value="Unplaced"/>
</dbReference>
<evidence type="ECO:0000256" key="1">
    <source>
        <dbReference type="SAM" id="MobiDB-lite"/>
    </source>
</evidence>
<feature type="compositionally biased region" description="Polar residues" evidence="1">
    <location>
        <begin position="23"/>
        <end position="32"/>
    </location>
</feature>
<protein>
    <submittedName>
        <fullName evidence="3">HTH psq-type domain-containing protein</fullName>
    </submittedName>
</protein>
<dbReference type="WBParaSite" id="Hba_14091">
    <property type="protein sequence ID" value="Hba_14091"/>
    <property type="gene ID" value="Hba_14091"/>
</dbReference>
<sequence>MDRKNSGRPSKLNDLEKSEILRTASNSTISVN</sequence>
<feature type="compositionally biased region" description="Basic and acidic residues" evidence="1">
    <location>
        <begin position="1"/>
        <end position="20"/>
    </location>
</feature>
<organism evidence="2 3">
    <name type="scientific">Heterorhabditis bacteriophora</name>
    <name type="common">Entomopathogenic nematode worm</name>
    <dbReference type="NCBI Taxonomy" id="37862"/>
    <lineage>
        <taxon>Eukaryota</taxon>
        <taxon>Metazoa</taxon>
        <taxon>Ecdysozoa</taxon>
        <taxon>Nematoda</taxon>
        <taxon>Chromadorea</taxon>
        <taxon>Rhabditida</taxon>
        <taxon>Rhabditina</taxon>
        <taxon>Rhabditomorpha</taxon>
        <taxon>Strongyloidea</taxon>
        <taxon>Heterorhabditidae</taxon>
        <taxon>Heterorhabditis</taxon>
    </lineage>
</organism>
<evidence type="ECO:0000313" key="2">
    <source>
        <dbReference type="Proteomes" id="UP000095283"/>
    </source>
</evidence>
<reference evidence="3" key="1">
    <citation type="submission" date="2016-11" db="UniProtKB">
        <authorList>
            <consortium name="WormBaseParasite"/>
        </authorList>
    </citation>
    <scope>IDENTIFICATION</scope>
</reference>
<name>A0A1I7X9J1_HETBA</name>